<name>A0A941DBX4_9MICO</name>
<dbReference type="RefSeq" id="WP_211603571.1">
    <property type="nucleotide sequence ID" value="NZ_JAGSNF010000018.1"/>
</dbReference>
<evidence type="ECO:0000313" key="2">
    <source>
        <dbReference type="Proteomes" id="UP000677016"/>
    </source>
</evidence>
<organism evidence="1 2">
    <name type="scientific">Phycicoccus avicenniae</name>
    <dbReference type="NCBI Taxonomy" id="2828860"/>
    <lineage>
        <taxon>Bacteria</taxon>
        <taxon>Bacillati</taxon>
        <taxon>Actinomycetota</taxon>
        <taxon>Actinomycetes</taxon>
        <taxon>Micrococcales</taxon>
        <taxon>Intrasporangiaceae</taxon>
        <taxon>Phycicoccus</taxon>
    </lineage>
</organism>
<keyword evidence="2" id="KW-1185">Reference proteome</keyword>
<proteinExistence type="predicted"/>
<reference evidence="1" key="1">
    <citation type="submission" date="2021-04" db="EMBL/GenBank/DDBJ databases">
        <title>Phycicoccus avicenniae sp. nov., a novel endophytic actinomycetes isolated from branch of Avicennia mariana.</title>
        <authorList>
            <person name="Tuo L."/>
        </authorList>
    </citation>
    <scope>NUCLEOTIDE SEQUENCE</scope>
    <source>
        <strain evidence="1">BSK3Z-2</strain>
    </source>
</reference>
<evidence type="ECO:0000313" key="1">
    <source>
        <dbReference type="EMBL" id="MBR7744152.1"/>
    </source>
</evidence>
<dbReference type="EMBL" id="JAGSNF010000018">
    <property type="protein sequence ID" value="MBR7744152.1"/>
    <property type="molecule type" value="Genomic_DNA"/>
</dbReference>
<accession>A0A941DBX4</accession>
<protein>
    <submittedName>
        <fullName evidence="1">Uncharacterized protein</fullName>
    </submittedName>
</protein>
<dbReference type="AlphaFoldDB" id="A0A941DBX4"/>
<comment type="caution">
    <text evidence="1">The sequence shown here is derived from an EMBL/GenBank/DDBJ whole genome shotgun (WGS) entry which is preliminary data.</text>
</comment>
<gene>
    <name evidence="1" type="ORF">KC207_12730</name>
</gene>
<dbReference type="Proteomes" id="UP000677016">
    <property type="component" value="Unassembled WGS sequence"/>
</dbReference>
<sequence length="166" mass="16600">MRTFTKKQVAVTGVAAVVVLGTGTAAYAYWTSTGSGTGSATTSAGAANLTLEQTSSVINMYPGDAAQSLVVKVTNNAENAAYVTSVTGVASVTQAPGAVGACDPTDYTYNGSPLPANGAFTMTWAPVDLASGGSQSTAGDSIKFNNKTTNQDGCKGATVDFAYSAQ</sequence>